<evidence type="ECO:0000256" key="1">
    <source>
        <dbReference type="ARBA" id="ARBA00001971"/>
    </source>
</evidence>
<proteinExistence type="inferred from homology"/>
<evidence type="ECO:0000256" key="8">
    <source>
        <dbReference type="ARBA" id="ARBA00023002"/>
    </source>
</evidence>
<keyword evidence="8 13" id="KW-0560">Oxidoreductase</keyword>
<dbReference type="InterPro" id="IPR036396">
    <property type="entry name" value="Cyt_P450_sf"/>
</dbReference>
<keyword evidence="5" id="KW-0812">Transmembrane</keyword>
<dbReference type="SUPFAM" id="SSF48264">
    <property type="entry name" value="Cytochrome P450"/>
    <property type="match status" value="1"/>
</dbReference>
<organism evidence="14 15">
    <name type="scientific">Cladonia borealis</name>
    <dbReference type="NCBI Taxonomy" id="184061"/>
    <lineage>
        <taxon>Eukaryota</taxon>
        <taxon>Fungi</taxon>
        <taxon>Dikarya</taxon>
        <taxon>Ascomycota</taxon>
        <taxon>Pezizomycotina</taxon>
        <taxon>Lecanoromycetes</taxon>
        <taxon>OSLEUM clade</taxon>
        <taxon>Lecanoromycetidae</taxon>
        <taxon>Lecanorales</taxon>
        <taxon>Lecanorineae</taxon>
        <taxon>Cladoniaceae</taxon>
        <taxon>Cladonia</taxon>
    </lineage>
</organism>
<name>A0AA39R7E3_9LECA</name>
<dbReference type="InterPro" id="IPR001128">
    <property type="entry name" value="Cyt_P450"/>
</dbReference>
<dbReference type="InterPro" id="IPR050121">
    <property type="entry name" value="Cytochrome_P450_monoxygenase"/>
</dbReference>
<dbReference type="Pfam" id="PF00067">
    <property type="entry name" value="p450"/>
    <property type="match status" value="1"/>
</dbReference>
<dbReference type="PRINTS" id="PR00385">
    <property type="entry name" value="P450"/>
</dbReference>
<dbReference type="GO" id="GO:0016020">
    <property type="term" value="C:membrane"/>
    <property type="evidence" value="ECO:0007669"/>
    <property type="project" value="UniProtKB-SubCell"/>
</dbReference>
<protein>
    <recommendedName>
        <fullName evidence="16">Cytochrome P450</fullName>
    </recommendedName>
</protein>
<evidence type="ECO:0000256" key="3">
    <source>
        <dbReference type="ARBA" id="ARBA00010617"/>
    </source>
</evidence>
<keyword evidence="11" id="KW-0472">Membrane</keyword>
<gene>
    <name evidence="14" type="ORF">JMJ35_000816</name>
</gene>
<dbReference type="EMBL" id="JAFEKC020000002">
    <property type="protein sequence ID" value="KAK0516213.1"/>
    <property type="molecule type" value="Genomic_DNA"/>
</dbReference>
<evidence type="ECO:0000256" key="4">
    <source>
        <dbReference type="ARBA" id="ARBA00022617"/>
    </source>
</evidence>
<evidence type="ECO:0000256" key="13">
    <source>
        <dbReference type="RuleBase" id="RU000461"/>
    </source>
</evidence>
<evidence type="ECO:0000256" key="6">
    <source>
        <dbReference type="ARBA" id="ARBA00022723"/>
    </source>
</evidence>
<reference evidence="14" key="1">
    <citation type="submission" date="2023-03" db="EMBL/GenBank/DDBJ databases">
        <title>Complete genome of Cladonia borealis.</title>
        <authorList>
            <person name="Park H."/>
        </authorList>
    </citation>
    <scope>NUCLEOTIDE SEQUENCE</scope>
    <source>
        <strain evidence="14">ANT050790</strain>
    </source>
</reference>
<dbReference type="PANTHER" id="PTHR24305">
    <property type="entry name" value="CYTOCHROME P450"/>
    <property type="match status" value="1"/>
</dbReference>
<comment type="subcellular location">
    <subcellularLocation>
        <location evidence="2">Membrane</location>
    </subcellularLocation>
</comment>
<evidence type="ECO:0000313" key="14">
    <source>
        <dbReference type="EMBL" id="KAK0516213.1"/>
    </source>
</evidence>
<dbReference type="GO" id="GO:0004497">
    <property type="term" value="F:monooxygenase activity"/>
    <property type="evidence" value="ECO:0007669"/>
    <property type="project" value="UniProtKB-KW"/>
</dbReference>
<dbReference type="InterPro" id="IPR002401">
    <property type="entry name" value="Cyt_P450_E_grp-I"/>
</dbReference>
<evidence type="ECO:0000256" key="7">
    <source>
        <dbReference type="ARBA" id="ARBA00022989"/>
    </source>
</evidence>
<dbReference type="AlphaFoldDB" id="A0AA39R7E3"/>
<dbReference type="GO" id="GO:0016705">
    <property type="term" value="F:oxidoreductase activity, acting on paired donors, with incorporation or reduction of molecular oxygen"/>
    <property type="evidence" value="ECO:0007669"/>
    <property type="project" value="InterPro"/>
</dbReference>
<accession>A0AA39R7E3</accession>
<evidence type="ECO:0000256" key="10">
    <source>
        <dbReference type="ARBA" id="ARBA00023033"/>
    </source>
</evidence>
<comment type="cofactor">
    <cofactor evidence="1 12">
        <name>heme</name>
        <dbReference type="ChEBI" id="CHEBI:30413"/>
    </cofactor>
</comment>
<dbReference type="GO" id="GO:0005506">
    <property type="term" value="F:iron ion binding"/>
    <property type="evidence" value="ECO:0007669"/>
    <property type="project" value="InterPro"/>
</dbReference>
<dbReference type="PRINTS" id="PR00463">
    <property type="entry name" value="EP450I"/>
</dbReference>
<dbReference type="InterPro" id="IPR017972">
    <property type="entry name" value="Cyt_P450_CS"/>
</dbReference>
<keyword evidence="15" id="KW-1185">Reference proteome</keyword>
<dbReference type="GO" id="GO:0020037">
    <property type="term" value="F:heme binding"/>
    <property type="evidence" value="ECO:0007669"/>
    <property type="project" value="InterPro"/>
</dbReference>
<keyword evidence="6 12" id="KW-0479">Metal-binding</keyword>
<evidence type="ECO:0000256" key="11">
    <source>
        <dbReference type="ARBA" id="ARBA00023136"/>
    </source>
</evidence>
<evidence type="ECO:0000256" key="9">
    <source>
        <dbReference type="ARBA" id="ARBA00023004"/>
    </source>
</evidence>
<dbReference type="Proteomes" id="UP001166286">
    <property type="component" value="Unassembled WGS sequence"/>
</dbReference>
<keyword evidence="10 13" id="KW-0503">Monooxygenase</keyword>
<keyword evidence="7" id="KW-1133">Transmembrane helix</keyword>
<dbReference type="FunFam" id="1.10.630.10:FF:000063">
    <property type="entry name" value="Cytochrome P450 monooxygenase"/>
    <property type="match status" value="1"/>
</dbReference>
<dbReference type="PROSITE" id="PS00086">
    <property type="entry name" value="CYTOCHROME_P450"/>
    <property type="match status" value="1"/>
</dbReference>
<evidence type="ECO:0000256" key="2">
    <source>
        <dbReference type="ARBA" id="ARBA00004370"/>
    </source>
</evidence>
<dbReference type="Gene3D" id="1.10.630.10">
    <property type="entry name" value="Cytochrome P450"/>
    <property type="match status" value="1"/>
</dbReference>
<sequence>MAGISYPLLLLSHSHPQLILVWIYRVTFHPLAKYPGPWLAKVSDFYGAYHNVMGRLHTETEVSHRRYGPIVRQGPNKLVFNSVTALHDIYYSKDGVQKSYGYVTMIPAPGAFNVFTAVDKDIHRFKRKVLNQGFSDQTIRAFEPTMLHHIDIFVRKLMRAPNYNDAADGWSPPYNMTACSRHLQYDVMGEFGFGQSFELQIKTDNHFLIDAVTATTRKAGAYVQYPKLQYLQLDKLLYRKGLWMREKYLQLMGRLVRERLSAEKDSQNDLFSFLVDAKDPETGKGFTESELWAESRFLLIAGADTSSTGLTAAFFYLTAYPECYAKLVSEIRTTFTSGSEIRTGPKLASCHYLRACIDEMMRMSPPISGTLWREVCPGGIDLDNNHIPQGYDIGVNPYAVHHNEELYPDSYTYKPERWIVSDDNPREAVERARFAFSPFSLGTRACAGRNMAYMELMDTLARTVWYTDFKRAEGPLGQISAGEEGAREGRHRVNEFQLEEHITCHHDGPYVQFRGRKGFGEELFKL</sequence>
<evidence type="ECO:0000313" key="15">
    <source>
        <dbReference type="Proteomes" id="UP001166286"/>
    </source>
</evidence>
<evidence type="ECO:0008006" key="16">
    <source>
        <dbReference type="Google" id="ProtNLM"/>
    </source>
</evidence>
<dbReference type="CDD" id="cd11061">
    <property type="entry name" value="CYP67-like"/>
    <property type="match status" value="1"/>
</dbReference>
<dbReference type="GO" id="GO:1902181">
    <property type="term" value="P:verruculogen biosynthetic process"/>
    <property type="evidence" value="ECO:0007669"/>
    <property type="project" value="UniProtKB-ARBA"/>
</dbReference>
<comment type="similarity">
    <text evidence="3 13">Belongs to the cytochrome P450 family.</text>
</comment>
<keyword evidence="9 12" id="KW-0408">Iron</keyword>
<dbReference type="PANTHER" id="PTHR24305:SF226">
    <property type="entry name" value="CYTOCHROME P450 MONOOXYGENASE"/>
    <property type="match status" value="1"/>
</dbReference>
<evidence type="ECO:0000256" key="12">
    <source>
        <dbReference type="PIRSR" id="PIRSR602401-1"/>
    </source>
</evidence>
<evidence type="ECO:0000256" key="5">
    <source>
        <dbReference type="ARBA" id="ARBA00022692"/>
    </source>
</evidence>
<comment type="caution">
    <text evidence="14">The sequence shown here is derived from an EMBL/GenBank/DDBJ whole genome shotgun (WGS) entry which is preliminary data.</text>
</comment>
<keyword evidence="4 12" id="KW-0349">Heme</keyword>
<feature type="binding site" description="axial binding residue" evidence="12">
    <location>
        <position position="446"/>
    </location>
    <ligand>
        <name>heme</name>
        <dbReference type="ChEBI" id="CHEBI:30413"/>
    </ligand>
    <ligandPart>
        <name>Fe</name>
        <dbReference type="ChEBI" id="CHEBI:18248"/>
    </ligandPart>
</feature>